<sequence>MPNLASPDPFYSACRVSFASVPLTVSGSPLTLRSLYRSALRAAEAWACRRDLALQYLGDSGGQQPSSWQVDDFLAVEGLPRQLCSVGPPMSTWAWSGVLSVDPAKRVPSPSDSSGHLAANATDHLPCTPLRRPPHEARPSARSGSTKWTDRLAGTEKIGVLPGGEEASRNRHGPRAFLFRKEAHPGVIYPKIAAVRKPVLSVPTNTDYQQLNESPRVVVP</sequence>
<evidence type="ECO:0000313" key="3">
    <source>
        <dbReference type="Proteomes" id="UP001187343"/>
    </source>
</evidence>
<feature type="region of interest" description="Disordered" evidence="1">
    <location>
        <begin position="104"/>
        <end position="172"/>
    </location>
</feature>
<comment type="caution">
    <text evidence="2">The sequence shown here is derived from an EMBL/GenBank/DDBJ whole genome shotgun (WGS) entry which is preliminary data.</text>
</comment>
<keyword evidence="3" id="KW-1185">Reference proteome</keyword>
<dbReference type="AlphaFoldDB" id="A0AA88TM26"/>
<reference evidence="2" key="1">
    <citation type="submission" date="2023-08" db="EMBL/GenBank/DDBJ databases">
        <title>Chromosome-level Genome Assembly of mud carp (Cirrhinus molitorella).</title>
        <authorList>
            <person name="Liu H."/>
        </authorList>
    </citation>
    <scope>NUCLEOTIDE SEQUENCE</scope>
    <source>
        <strain evidence="2">Prfri</strain>
        <tissue evidence="2">Muscle</tissue>
    </source>
</reference>
<name>A0AA88TM26_9TELE</name>
<dbReference type="Proteomes" id="UP001187343">
    <property type="component" value="Unassembled WGS sequence"/>
</dbReference>
<proteinExistence type="predicted"/>
<protein>
    <submittedName>
        <fullName evidence="2">Uncharacterized protein</fullName>
    </submittedName>
</protein>
<evidence type="ECO:0000313" key="2">
    <source>
        <dbReference type="EMBL" id="KAK2872720.1"/>
    </source>
</evidence>
<gene>
    <name evidence="2" type="ORF">Q8A67_022617</name>
</gene>
<organism evidence="2 3">
    <name type="scientific">Cirrhinus molitorella</name>
    <name type="common">mud carp</name>
    <dbReference type="NCBI Taxonomy" id="172907"/>
    <lineage>
        <taxon>Eukaryota</taxon>
        <taxon>Metazoa</taxon>
        <taxon>Chordata</taxon>
        <taxon>Craniata</taxon>
        <taxon>Vertebrata</taxon>
        <taxon>Euteleostomi</taxon>
        <taxon>Actinopterygii</taxon>
        <taxon>Neopterygii</taxon>
        <taxon>Teleostei</taxon>
        <taxon>Ostariophysi</taxon>
        <taxon>Cypriniformes</taxon>
        <taxon>Cyprinidae</taxon>
        <taxon>Labeoninae</taxon>
        <taxon>Labeonini</taxon>
        <taxon>Cirrhinus</taxon>
    </lineage>
</organism>
<dbReference type="EMBL" id="JAUYZG010000022">
    <property type="protein sequence ID" value="KAK2872720.1"/>
    <property type="molecule type" value="Genomic_DNA"/>
</dbReference>
<accession>A0AA88TM26</accession>
<evidence type="ECO:0000256" key="1">
    <source>
        <dbReference type="SAM" id="MobiDB-lite"/>
    </source>
</evidence>